<evidence type="ECO:0000256" key="2">
    <source>
        <dbReference type="ARBA" id="ARBA00022448"/>
    </source>
</evidence>
<dbReference type="PROSITE" id="PS00211">
    <property type="entry name" value="ABC_TRANSPORTER_1"/>
    <property type="match status" value="1"/>
</dbReference>
<dbReference type="KEGG" id="sti:Sthe_3321"/>
<dbReference type="AlphaFoldDB" id="D1CA78"/>
<dbReference type="InterPro" id="IPR050683">
    <property type="entry name" value="Bact_Polysacc_Export_ATP-bd"/>
</dbReference>
<dbReference type="eggNOG" id="COG1134">
    <property type="taxonomic scope" value="Bacteria"/>
</dbReference>
<dbReference type="InterPro" id="IPR015860">
    <property type="entry name" value="ABC_transpr_TagH-like"/>
</dbReference>
<evidence type="ECO:0000256" key="1">
    <source>
        <dbReference type="ARBA" id="ARBA00005417"/>
    </source>
</evidence>
<evidence type="ECO:0000313" key="7">
    <source>
        <dbReference type="Proteomes" id="UP000002027"/>
    </source>
</evidence>
<dbReference type="SUPFAM" id="SSF52540">
    <property type="entry name" value="P-loop containing nucleoside triphosphate hydrolases"/>
    <property type="match status" value="1"/>
</dbReference>
<evidence type="ECO:0000256" key="3">
    <source>
        <dbReference type="ARBA" id="ARBA00022741"/>
    </source>
</evidence>
<dbReference type="InterPro" id="IPR003593">
    <property type="entry name" value="AAA+_ATPase"/>
</dbReference>
<evidence type="ECO:0000256" key="4">
    <source>
        <dbReference type="ARBA" id="ARBA00022840"/>
    </source>
</evidence>
<dbReference type="Proteomes" id="UP000002027">
    <property type="component" value="Chromosome 2"/>
</dbReference>
<dbReference type="PANTHER" id="PTHR46743:SF2">
    <property type="entry name" value="TEICHOIC ACIDS EXPORT ATP-BINDING PROTEIN TAGH"/>
    <property type="match status" value="1"/>
</dbReference>
<dbReference type="Gene3D" id="3.40.50.300">
    <property type="entry name" value="P-loop containing nucleotide triphosphate hydrolases"/>
    <property type="match status" value="1"/>
</dbReference>
<dbReference type="PANTHER" id="PTHR46743">
    <property type="entry name" value="TEICHOIC ACIDS EXPORT ATP-BINDING PROTEIN TAGH"/>
    <property type="match status" value="1"/>
</dbReference>
<dbReference type="HOGENOM" id="CLU_000604_101_1_0"/>
<dbReference type="CDD" id="cd03220">
    <property type="entry name" value="ABC_KpsT_Wzt"/>
    <property type="match status" value="1"/>
</dbReference>
<accession>D1CA78</accession>
<dbReference type="GO" id="GO:0005524">
    <property type="term" value="F:ATP binding"/>
    <property type="evidence" value="ECO:0007669"/>
    <property type="project" value="UniProtKB-KW"/>
</dbReference>
<dbReference type="GO" id="GO:0140359">
    <property type="term" value="F:ABC-type transporter activity"/>
    <property type="evidence" value="ECO:0007669"/>
    <property type="project" value="InterPro"/>
</dbReference>
<dbReference type="PROSITE" id="PS50893">
    <property type="entry name" value="ABC_TRANSPORTER_2"/>
    <property type="match status" value="1"/>
</dbReference>
<dbReference type="Pfam" id="PF00005">
    <property type="entry name" value="ABC_tran"/>
    <property type="match status" value="1"/>
</dbReference>
<dbReference type="InParanoid" id="D1CA78"/>
<proteinExistence type="inferred from homology"/>
<comment type="similarity">
    <text evidence="1">Belongs to the ABC transporter superfamily.</text>
</comment>
<dbReference type="RefSeq" id="WP_012873756.1">
    <property type="nucleotide sequence ID" value="NC_013524.1"/>
</dbReference>
<dbReference type="InterPro" id="IPR017871">
    <property type="entry name" value="ABC_transporter-like_CS"/>
</dbReference>
<dbReference type="GO" id="GO:0016887">
    <property type="term" value="F:ATP hydrolysis activity"/>
    <property type="evidence" value="ECO:0007669"/>
    <property type="project" value="InterPro"/>
</dbReference>
<feature type="domain" description="ABC transporter" evidence="5">
    <location>
        <begin position="15"/>
        <end position="258"/>
    </location>
</feature>
<protein>
    <submittedName>
        <fullName evidence="6">ABC transporter related protein</fullName>
    </submittedName>
</protein>
<sequence length="417" mass="46227">MWRMAGPGDRSEIAVELRSVSRRFRLHHETRTSFQDWFVGLLRPRGKGEEFWALRDVSFTLRRGESLGVLGRNGAGKSTLLKLVTRVLEPTSGEIIVNGRTHAMLELGAGFHPELSGRDNVYLNGSIYGFSRRQMAERFDRIVQFAELERFIDTPVKHYSLGMFMRLGFSIAVHLDPDILVIDEVLSVGDAAFQRKGYQALRDLKARGTTILFVSHWPELVREFCDRAILLQEGRLIDNGPVDAVAAHYERMLQEQPTDAEILRLRAVDEAGTVLEAVPSGSDLRIEVLLRVPPGSGEGLLLALDLYDREGTHLFGSTGRLADIVSSASEGDPAAQRVQAVIRGLPVAPTTLTVAATLQRPSEAGLAAVDRQETEVEVVAPWSAQERGLLRLEHIWESEPGATSRGGRAVPRVEIER</sequence>
<reference evidence="7" key="1">
    <citation type="submission" date="2009-11" db="EMBL/GenBank/DDBJ databases">
        <title>The complete chromosome 2 of Sphaerobacter thermophilus DSM 20745.</title>
        <authorList>
            <person name="Lucas S."/>
            <person name="Copeland A."/>
            <person name="Lapidus A."/>
            <person name="Glavina del Rio T."/>
            <person name="Dalin E."/>
            <person name="Tice H."/>
            <person name="Bruce D."/>
            <person name="Goodwin L."/>
            <person name="Pitluck S."/>
            <person name="Kyrpides N."/>
            <person name="Mavromatis K."/>
            <person name="Ivanova N."/>
            <person name="Mikhailova N."/>
            <person name="LaButti K.M."/>
            <person name="Clum A."/>
            <person name="Sun H.I."/>
            <person name="Brettin T."/>
            <person name="Detter J.C."/>
            <person name="Han C."/>
            <person name="Larimer F."/>
            <person name="Land M."/>
            <person name="Hauser L."/>
            <person name="Markowitz V."/>
            <person name="Cheng J.F."/>
            <person name="Hugenholtz P."/>
            <person name="Woyke T."/>
            <person name="Wu D."/>
            <person name="Steenblock K."/>
            <person name="Schneider S."/>
            <person name="Pukall R."/>
            <person name="Goeker M."/>
            <person name="Klenk H.P."/>
            <person name="Eisen J.A."/>
        </authorList>
    </citation>
    <scope>NUCLEOTIDE SEQUENCE [LARGE SCALE GENOMIC DNA]</scope>
    <source>
        <strain evidence="7">ATCC 49802 / DSM 20745 / S 6022</strain>
    </source>
</reference>
<dbReference type="SMART" id="SM00382">
    <property type="entry name" value="AAA"/>
    <property type="match status" value="1"/>
</dbReference>
<dbReference type="EMBL" id="CP001824">
    <property type="protein sequence ID" value="ACZ40721.1"/>
    <property type="molecule type" value="Genomic_DNA"/>
</dbReference>
<dbReference type="STRING" id="479434.Sthe_3321"/>
<dbReference type="InterPro" id="IPR027417">
    <property type="entry name" value="P-loop_NTPase"/>
</dbReference>
<keyword evidence="4" id="KW-0067">ATP-binding</keyword>
<evidence type="ECO:0000313" key="6">
    <source>
        <dbReference type="EMBL" id="ACZ40721.1"/>
    </source>
</evidence>
<dbReference type="GO" id="GO:0016020">
    <property type="term" value="C:membrane"/>
    <property type="evidence" value="ECO:0007669"/>
    <property type="project" value="InterPro"/>
</dbReference>
<keyword evidence="7" id="KW-1185">Reference proteome</keyword>
<organism evidence="6 7">
    <name type="scientific">Sphaerobacter thermophilus (strain ATCC 49802 / DSM 20745 / KCCM 41009 / NCIMB 13125 / S 6022)</name>
    <dbReference type="NCBI Taxonomy" id="479434"/>
    <lineage>
        <taxon>Bacteria</taxon>
        <taxon>Pseudomonadati</taxon>
        <taxon>Thermomicrobiota</taxon>
        <taxon>Thermomicrobia</taxon>
        <taxon>Sphaerobacterales</taxon>
        <taxon>Sphaerobacterineae</taxon>
        <taxon>Sphaerobacteraceae</taxon>
        <taxon>Sphaerobacter</taxon>
    </lineage>
</organism>
<gene>
    <name evidence="6" type="ordered locus">Sthe_3321</name>
</gene>
<keyword evidence="2" id="KW-0813">Transport</keyword>
<evidence type="ECO:0000259" key="5">
    <source>
        <dbReference type="PROSITE" id="PS50893"/>
    </source>
</evidence>
<keyword evidence="3" id="KW-0547">Nucleotide-binding</keyword>
<name>D1CA78_SPHTD</name>
<dbReference type="InterPro" id="IPR003439">
    <property type="entry name" value="ABC_transporter-like_ATP-bd"/>
</dbReference>
<reference evidence="6 7" key="2">
    <citation type="journal article" date="2010" name="Stand. Genomic Sci.">
        <title>Complete genome sequence of Desulfohalobium retbaense type strain (HR(100)).</title>
        <authorList>
            <person name="Spring S."/>
            <person name="Nolan M."/>
            <person name="Lapidus A."/>
            <person name="Glavina Del Rio T."/>
            <person name="Copeland A."/>
            <person name="Tice H."/>
            <person name="Cheng J.F."/>
            <person name="Lucas S."/>
            <person name="Land M."/>
            <person name="Chen F."/>
            <person name="Bruce D."/>
            <person name="Goodwin L."/>
            <person name="Pitluck S."/>
            <person name="Ivanova N."/>
            <person name="Mavromatis K."/>
            <person name="Mikhailova N."/>
            <person name="Pati A."/>
            <person name="Chen A."/>
            <person name="Palaniappan K."/>
            <person name="Hauser L."/>
            <person name="Chang Y.J."/>
            <person name="Jeffries C.D."/>
            <person name="Munk C."/>
            <person name="Kiss H."/>
            <person name="Chain P."/>
            <person name="Han C."/>
            <person name="Brettin T."/>
            <person name="Detter J.C."/>
            <person name="Schuler E."/>
            <person name="Goker M."/>
            <person name="Rohde M."/>
            <person name="Bristow J."/>
            <person name="Eisen J.A."/>
            <person name="Markowitz V."/>
            <person name="Hugenholtz P."/>
            <person name="Kyrpides N.C."/>
            <person name="Klenk H.P."/>
        </authorList>
    </citation>
    <scope>NUCLEOTIDE SEQUENCE [LARGE SCALE GENOMIC DNA]</scope>
    <source>
        <strain evidence="7">ATCC 49802 / DSM 20745 / S 6022</strain>
    </source>
</reference>